<keyword evidence="9" id="KW-1185">Reference proteome</keyword>
<feature type="transmembrane region" description="Helical" evidence="6">
    <location>
        <begin position="394"/>
        <end position="417"/>
    </location>
</feature>
<keyword evidence="5 6" id="KW-0472">Membrane</keyword>
<dbReference type="CDD" id="cd17321">
    <property type="entry name" value="MFS_MMR_MDR_like"/>
    <property type="match status" value="1"/>
</dbReference>
<evidence type="ECO:0000313" key="8">
    <source>
        <dbReference type="EMBL" id="MFD1123806.1"/>
    </source>
</evidence>
<evidence type="ECO:0000256" key="3">
    <source>
        <dbReference type="ARBA" id="ARBA00022692"/>
    </source>
</evidence>
<gene>
    <name evidence="8" type="ORF">ACFQ22_00305</name>
</gene>
<feature type="transmembrane region" description="Helical" evidence="6">
    <location>
        <begin position="229"/>
        <end position="248"/>
    </location>
</feature>
<feature type="transmembrane region" description="Helical" evidence="6">
    <location>
        <begin position="195"/>
        <end position="217"/>
    </location>
</feature>
<feature type="transmembrane region" description="Helical" evidence="6">
    <location>
        <begin position="108"/>
        <end position="125"/>
    </location>
</feature>
<dbReference type="InterPro" id="IPR020846">
    <property type="entry name" value="MFS_dom"/>
</dbReference>
<keyword evidence="4 6" id="KW-1133">Transmembrane helix</keyword>
<feature type="transmembrane region" description="Helical" evidence="6">
    <location>
        <begin position="306"/>
        <end position="324"/>
    </location>
</feature>
<reference evidence="9" key="1">
    <citation type="journal article" date="2019" name="Int. J. Syst. Evol. Microbiol.">
        <title>The Global Catalogue of Microorganisms (GCM) 10K type strain sequencing project: providing services to taxonomists for standard genome sequencing and annotation.</title>
        <authorList>
            <consortium name="The Broad Institute Genomics Platform"/>
            <consortium name="The Broad Institute Genome Sequencing Center for Infectious Disease"/>
            <person name="Wu L."/>
            <person name="Ma J."/>
        </authorList>
    </citation>
    <scope>NUCLEOTIDE SEQUENCE [LARGE SCALE GENOMIC DNA]</scope>
    <source>
        <strain evidence="9">CCUG 71848</strain>
    </source>
</reference>
<proteinExistence type="predicted"/>
<feature type="transmembrane region" description="Helical" evidence="6">
    <location>
        <begin position="269"/>
        <end position="294"/>
    </location>
</feature>
<dbReference type="PANTHER" id="PTHR23501">
    <property type="entry name" value="MAJOR FACILITATOR SUPERFAMILY"/>
    <property type="match status" value="1"/>
</dbReference>
<evidence type="ECO:0000256" key="1">
    <source>
        <dbReference type="ARBA" id="ARBA00004651"/>
    </source>
</evidence>
<dbReference type="PRINTS" id="PR01036">
    <property type="entry name" value="TCRTETB"/>
</dbReference>
<feature type="transmembrane region" description="Helical" evidence="6">
    <location>
        <begin position="359"/>
        <end position="382"/>
    </location>
</feature>
<dbReference type="Proteomes" id="UP001597156">
    <property type="component" value="Unassembled WGS sequence"/>
</dbReference>
<dbReference type="PANTHER" id="PTHR23501:SF190">
    <property type="entry name" value="MAJOR FACILITATOR SUPERFAMILY MFS_1"/>
    <property type="match status" value="1"/>
</dbReference>
<organism evidence="8 9">
    <name type="scientific">Lentilactobacillus raoultii</name>
    <dbReference type="NCBI Taxonomy" id="1987503"/>
    <lineage>
        <taxon>Bacteria</taxon>
        <taxon>Bacillati</taxon>
        <taxon>Bacillota</taxon>
        <taxon>Bacilli</taxon>
        <taxon>Lactobacillales</taxon>
        <taxon>Lactobacillaceae</taxon>
        <taxon>Lentilactobacillus</taxon>
    </lineage>
</organism>
<dbReference type="PROSITE" id="PS50850">
    <property type="entry name" value="MFS"/>
    <property type="match status" value="1"/>
</dbReference>
<feature type="transmembrane region" description="Helical" evidence="6">
    <location>
        <begin position="76"/>
        <end position="102"/>
    </location>
</feature>
<evidence type="ECO:0000256" key="6">
    <source>
        <dbReference type="SAM" id="Phobius"/>
    </source>
</evidence>
<dbReference type="EMBL" id="JBHTLH010000001">
    <property type="protein sequence ID" value="MFD1123806.1"/>
    <property type="molecule type" value="Genomic_DNA"/>
</dbReference>
<feature type="transmembrane region" description="Helical" evidence="6">
    <location>
        <begin position="132"/>
        <end position="156"/>
    </location>
</feature>
<evidence type="ECO:0000259" key="7">
    <source>
        <dbReference type="PROSITE" id="PS50850"/>
    </source>
</evidence>
<feature type="transmembrane region" description="Helical" evidence="6">
    <location>
        <begin position="463"/>
        <end position="482"/>
    </location>
</feature>
<dbReference type="SUPFAM" id="SSF103473">
    <property type="entry name" value="MFS general substrate transporter"/>
    <property type="match status" value="1"/>
</dbReference>
<feature type="transmembrane region" description="Helical" evidence="6">
    <location>
        <begin position="162"/>
        <end position="183"/>
    </location>
</feature>
<dbReference type="Pfam" id="PF07690">
    <property type="entry name" value="MFS_1"/>
    <property type="match status" value="1"/>
</dbReference>
<accession>A0ABW3PG55</accession>
<dbReference type="InterPro" id="IPR036259">
    <property type="entry name" value="MFS_trans_sf"/>
</dbReference>
<evidence type="ECO:0000256" key="2">
    <source>
        <dbReference type="ARBA" id="ARBA00022448"/>
    </source>
</evidence>
<dbReference type="RefSeq" id="WP_121979463.1">
    <property type="nucleotide sequence ID" value="NZ_JBHTLH010000001.1"/>
</dbReference>
<name>A0ABW3PG55_9LACO</name>
<protein>
    <submittedName>
        <fullName evidence="8">MFS transporter</fullName>
    </submittedName>
</protein>
<dbReference type="Gene3D" id="1.20.1720.10">
    <property type="entry name" value="Multidrug resistance protein D"/>
    <property type="match status" value="1"/>
</dbReference>
<keyword evidence="3 6" id="KW-0812">Transmembrane</keyword>
<dbReference type="InterPro" id="IPR011701">
    <property type="entry name" value="MFS"/>
</dbReference>
<sequence>MARKNASLAMVILTLGVFMSALDNGIIASALSSINYSFNVNEVQGTWGITLYTLGMAIVTPIIGKLADKYGRKKLFLIEIATFALGSLLVSLSPSFILFLAARLVQSIGGGGIFIIASSHVLSTYPKNKQGGLLGILGAVNGIASVVGPNLGSLILNMTGRWNWLFLINLPIAILIIVSGWLVIPETKGADLKELDLKGLVFLSLGIFSLMLAVTNLQSGALIASLLRPQVWGLLLISLGLFVAFVRSERKVSSKIDPFLPYQLLKNKGFIITLLMGLLSGMLIAIFVFIPSFVEQRYGISADNSGVWMTGIGLGSIFGAAFGGKLVTKMGADKTTVVSGLISAVGFALIAFLSPTTVWFIVSSTIAGLGFGMLMGAPLSVLMSEAASQKDNGVALGTLSVSRQVGLTIAPTIYATIVQAGFTSLNSNTSIENYYRHLLSSTVVNKQSLLTNFYRLAVSAYQHMFWLAIAASIIIMLGGWYLKRRRQNREATE</sequence>
<evidence type="ECO:0000256" key="5">
    <source>
        <dbReference type="ARBA" id="ARBA00023136"/>
    </source>
</evidence>
<feature type="transmembrane region" description="Helical" evidence="6">
    <location>
        <begin position="46"/>
        <end position="64"/>
    </location>
</feature>
<evidence type="ECO:0000256" key="4">
    <source>
        <dbReference type="ARBA" id="ARBA00022989"/>
    </source>
</evidence>
<feature type="transmembrane region" description="Helical" evidence="6">
    <location>
        <begin position="336"/>
        <end position="353"/>
    </location>
</feature>
<evidence type="ECO:0000313" key="9">
    <source>
        <dbReference type="Proteomes" id="UP001597156"/>
    </source>
</evidence>
<keyword evidence="2" id="KW-0813">Transport</keyword>
<feature type="domain" description="Major facilitator superfamily (MFS) profile" evidence="7">
    <location>
        <begin position="9"/>
        <end position="487"/>
    </location>
</feature>
<comment type="subcellular location">
    <subcellularLocation>
        <location evidence="1">Cell membrane</location>
        <topology evidence="1">Multi-pass membrane protein</topology>
    </subcellularLocation>
</comment>
<comment type="caution">
    <text evidence="8">The sequence shown here is derived from an EMBL/GenBank/DDBJ whole genome shotgun (WGS) entry which is preliminary data.</text>
</comment>
<dbReference type="Gene3D" id="1.20.1250.20">
    <property type="entry name" value="MFS general substrate transporter like domains"/>
    <property type="match status" value="1"/>
</dbReference>